<organism evidence="1 2">
    <name type="scientific">Clavibacter phage CMP1</name>
    <dbReference type="NCBI Taxonomy" id="686439"/>
    <lineage>
        <taxon>Viruses</taxon>
        <taxon>Duplodnaviria</taxon>
        <taxon>Heunggongvirae</taxon>
        <taxon>Uroviricota</taxon>
        <taxon>Caudoviricetes</taxon>
        <taxon>Cimpunavirus</taxon>
        <taxon>Cimpunavirus CMP1</taxon>
    </lineage>
</organism>
<reference evidence="1 2" key="1">
    <citation type="journal article" date="2010" name="Microbiology">
        <title>The endolysins of bacteriophages CMP1 and CN77 are specific for the lysis of Clavibacter michiganensis strains.</title>
        <authorList>
            <person name="Wittmann J."/>
            <person name="Eichenlaub R."/>
            <person name="Dreiseikelmann B."/>
        </authorList>
    </citation>
    <scope>NUCLEOTIDE SEQUENCE [LARGE SCALE GENOMIC DNA]</scope>
</reference>
<proteinExistence type="predicted"/>
<evidence type="ECO:0000313" key="1">
    <source>
        <dbReference type="EMBL" id="ACY35967.1"/>
    </source>
</evidence>
<accession>D0U237</accession>
<name>D0U237_9CAUD</name>
<dbReference type="KEGG" id="vg:8684239"/>
<gene>
    <name evidence="1" type="ORF">CMP1-53</name>
</gene>
<protein>
    <submittedName>
        <fullName evidence="1">Uncharacterized protein</fullName>
    </submittedName>
</protein>
<sequence length="55" mass="6673">MDKTSYDKRTHLDNHSRAWRLGIAIYPRWAHFQRIGSVIRIYFGHYTISHRTGRE</sequence>
<dbReference type="Proteomes" id="UP000002628">
    <property type="component" value="Segment"/>
</dbReference>
<dbReference type="GeneID" id="8684239"/>
<dbReference type="EMBL" id="GQ241246">
    <property type="protein sequence ID" value="ACY35967.1"/>
    <property type="molecule type" value="Genomic_DNA"/>
</dbReference>
<keyword evidence="2" id="KW-1185">Reference proteome</keyword>
<evidence type="ECO:0000313" key="2">
    <source>
        <dbReference type="Proteomes" id="UP000002628"/>
    </source>
</evidence>
<dbReference type="RefSeq" id="YP_003359144.1">
    <property type="nucleotide sequence ID" value="NC_013698.1"/>
</dbReference>